<accession>A0A1M7PGX5</accession>
<name>A0A1M7PGX5_9BURK</name>
<dbReference type="AlphaFoldDB" id="A0A1M7PGX5"/>
<dbReference type="RefSeq" id="WP_072784725.1">
    <property type="nucleotide sequence ID" value="NZ_FRCX01000005.1"/>
</dbReference>
<dbReference type="STRING" id="551987.SAMN05192549_10540"/>
<dbReference type="Proteomes" id="UP000184339">
    <property type="component" value="Unassembled WGS sequence"/>
</dbReference>
<organism evidence="1 2">
    <name type="scientific">Duganella sacchari</name>
    <dbReference type="NCBI Taxonomy" id="551987"/>
    <lineage>
        <taxon>Bacteria</taxon>
        <taxon>Pseudomonadati</taxon>
        <taxon>Pseudomonadota</taxon>
        <taxon>Betaproteobacteria</taxon>
        <taxon>Burkholderiales</taxon>
        <taxon>Oxalobacteraceae</taxon>
        <taxon>Telluria group</taxon>
        <taxon>Duganella</taxon>
    </lineage>
</organism>
<reference evidence="2" key="1">
    <citation type="submission" date="2016-11" db="EMBL/GenBank/DDBJ databases">
        <authorList>
            <person name="Varghese N."/>
            <person name="Submissions S."/>
        </authorList>
    </citation>
    <scope>NUCLEOTIDE SEQUENCE [LARGE SCALE GENOMIC DNA]</scope>
    <source>
        <strain evidence="2">Sac-22</strain>
    </source>
</reference>
<evidence type="ECO:0000313" key="2">
    <source>
        <dbReference type="Proteomes" id="UP000184339"/>
    </source>
</evidence>
<proteinExistence type="predicted"/>
<gene>
    <name evidence="1" type="ORF">SAMN05192549_10540</name>
</gene>
<sequence>MLEQAFRPYLEALNESKGIKHIEGEFTNPEALFQTEVLAKLDEQHKGLYALFLYDLRNDEGVAAYLHSDGVGNDSTNAVLVLYEKAPRSRRSSTFAGLDISLSEENPAVVFARDLFPAKPLKLPGVLLLQRIAHASDAVYVPLEGNQEKVTARVRKLFPLLPATTKNADLPTNTFGERVGKALDLADIPHQRSEPLTAGDYLRKFLLFLWNHKRDLAAIVPFVGKAVHGNAEQGDD</sequence>
<dbReference type="EMBL" id="FRCX01000005">
    <property type="protein sequence ID" value="SHN16026.1"/>
    <property type="molecule type" value="Genomic_DNA"/>
</dbReference>
<protein>
    <submittedName>
        <fullName evidence="1">Uncharacterized protein</fullName>
    </submittedName>
</protein>
<keyword evidence="2" id="KW-1185">Reference proteome</keyword>
<evidence type="ECO:0000313" key="1">
    <source>
        <dbReference type="EMBL" id="SHN16026.1"/>
    </source>
</evidence>
<dbReference type="OrthoDB" id="9848129at2"/>